<dbReference type="OrthoDB" id="9803828at2"/>
<name>A0A4R4U9M7_9PSEU</name>
<proteinExistence type="predicted"/>
<feature type="domain" description="Alpha/beta hydrolase fold-3" evidence="2">
    <location>
        <begin position="76"/>
        <end position="276"/>
    </location>
</feature>
<evidence type="ECO:0000256" key="1">
    <source>
        <dbReference type="ARBA" id="ARBA00022801"/>
    </source>
</evidence>
<evidence type="ECO:0000313" key="4">
    <source>
        <dbReference type="Proteomes" id="UP000294744"/>
    </source>
</evidence>
<dbReference type="Pfam" id="PF07859">
    <property type="entry name" value="Abhydrolase_3"/>
    <property type="match status" value="1"/>
</dbReference>
<reference evidence="3 4" key="1">
    <citation type="submission" date="2019-03" db="EMBL/GenBank/DDBJ databases">
        <title>Draft genome sequences of novel Actinobacteria.</title>
        <authorList>
            <person name="Sahin N."/>
            <person name="Ay H."/>
            <person name="Saygin H."/>
        </authorList>
    </citation>
    <scope>NUCLEOTIDE SEQUENCE [LARGE SCALE GENOMIC DNA]</scope>
    <source>
        <strain evidence="3 4">16K404</strain>
    </source>
</reference>
<keyword evidence="4" id="KW-1185">Reference proteome</keyword>
<evidence type="ECO:0000259" key="2">
    <source>
        <dbReference type="Pfam" id="PF07859"/>
    </source>
</evidence>
<dbReference type="Proteomes" id="UP000294744">
    <property type="component" value="Unassembled WGS sequence"/>
</dbReference>
<dbReference type="SUPFAM" id="SSF53474">
    <property type="entry name" value="alpha/beta-Hydrolases"/>
    <property type="match status" value="1"/>
</dbReference>
<dbReference type="AlphaFoldDB" id="A0A4R4U9M7"/>
<comment type="caution">
    <text evidence="3">The sequence shown here is derived from an EMBL/GenBank/DDBJ whole genome shotgun (WGS) entry which is preliminary data.</text>
</comment>
<organism evidence="3 4">
    <name type="scientific">Saccharopolyspora aridisoli</name>
    <dbReference type="NCBI Taxonomy" id="2530385"/>
    <lineage>
        <taxon>Bacteria</taxon>
        <taxon>Bacillati</taxon>
        <taxon>Actinomycetota</taxon>
        <taxon>Actinomycetes</taxon>
        <taxon>Pseudonocardiales</taxon>
        <taxon>Pseudonocardiaceae</taxon>
        <taxon>Saccharopolyspora</taxon>
    </lineage>
</organism>
<dbReference type="RefSeq" id="WP_132627019.1">
    <property type="nucleotide sequence ID" value="NZ_SMKV01000045.1"/>
</dbReference>
<dbReference type="PANTHER" id="PTHR48081">
    <property type="entry name" value="AB HYDROLASE SUPERFAMILY PROTEIN C4A8.06C"/>
    <property type="match status" value="1"/>
</dbReference>
<gene>
    <name evidence="3" type="ORF">E1161_24120</name>
</gene>
<dbReference type="InterPro" id="IPR050300">
    <property type="entry name" value="GDXG_lipolytic_enzyme"/>
</dbReference>
<dbReference type="EMBL" id="SMKV01000045">
    <property type="protein sequence ID" value="TDC88207.1"/>
    <property type="molecule type" value="Genomic_DNA"/>
</dbReference>
<dbReference type="InterPro" id="IPR013094">
    <property type="entry name" value="AB_hydrolase_3"/>
</dbReference>
<dbReference type="PANTHER" id="PTHR48081:SF8">
    <property type="entry name" value="ALPHA_BETA HYDROLASE FOLD-3 DOMAIN-CONTAINING PROTEIN-RELATED"/>
    <property type="match status" value="1"/>
</dbReference>
<dbReference type="InterPro" id="IPR029058">
    <property type="entry name" value="AB_hydrolase_fold"/>
</dbReference>
<keyword evidence="1 3" id="KW-0378">Hydrolase</keyword>
<evidence type="ECO:0000313" key="3">
    <source>
        <dbReference type="EMBL" id="TDC88207.1"/>
    </source>
</evidence>
<sequence length="296" mass="33259">MVSWQARAVIAKYWVTRRKQVFADPGKLRESAESHQAESVQVPDWVHRHFDVVESDVLGHRCYTLHPHEPENSQHILYLHGGAYVHQVEQAHWRFVARLIVSTGSVVTVPIYPLAPTHSYDETLAMIWETYQRALGDLPAKDQIIMGDSAGGGLSLFVAQRIKHHGRPQPRRLVLFAPWLDLTTTDPGIAERESHDPFLSGPGLREAARLYADGLDLRDPRLSPLFGDLSGLAPISVFTGTRDVLLTDSRRLRDRVRGTGADVDYEEYPGMFHGWVLQSLPEARHATERVSALVGD</sequence>
<dbReference type="GO" id="GO:0016787">
    <property type="term" value="F:hydrolase activity"/>
    <property type="evidence" value="ECO:0007669"/>
    <property type="project" value="UniProtKB-KW"/>
</dbReference>
<protein>
    <submittedName>
        <fullName evidence="3">Alpha/beta hydrolase</fullName>
    </submittedName>
</protein>
<dbReference type="Gene3D" id="3.40.50.1820">
    <property type="entry name" value="alpha/beta hydrolase"/>
    <property type="match status" value="1"/>
</dbReference>
<accession>A0A4R4U9M7</accession>